<comment type="caution">
    <text evidence="1">The sequence shown here is derived from an EMBL/GenBank/DDBJ whole genome shotgun (WGS) entry which is preliminary data.</text>
</comment>
<gene>
    <name evidence="1" type="ORF">LCGC14_2374470</name>
</gene>
<accession>A0A0F9CQ01</accession>
<reference evidence="1" key="1">
    <citation type="journal article" date="2015" name="Nature">
        <title>Complex archaea that bridge the gap between prokaryotes and eukaryotes.</title>
        <authorList>
            <person name="Spang A."/>
            <person name="Saw J.H."/>
            <person name="Jorgensen S.L."/>
            <person name="Zaremba-Niedzwiedzka K."/>
            <person name="Martijn J."/>
            <person name="Lind A.E."/>
            <person name="van Eijk R."/>
            <person name="Schleper C."/>
            <person name="Guy L."/>
            <person name="Ettema T.J."/>
        </authorList>
    </citation>
    <scope>NUCLEOTIDE SEQUENCE</scope>
</reference>
<protein>
    <submittedName>
        <fullName evidence="1">Uncharacterized protein</fullName>
    </submittedName>
</protein>
<dbReference type="AlphaFoldDB" id="A0A0F9CQ01"/>
<organism evidence="1">
    <name type="scientific">marine sediment metagenome</name>
    <dbReference type="NCBI Taxonomy" id="412755"/>
    <lineage>
        <taxon>unclassified sequences</taxon>
        <taxon>metagenomes</taxon>
        <taxon>ecological metagenomes</taxon>
    </lineage>
</organism>
<proteinExistence type="predicted"/>
<name>A0A0F9CQ01_9ZZZZ</name>
<evidence type="ECO:0000313" key="1">
    <source>
        <dbReference type="EMBL" id="KKL28507.1"/>
    </source>
</evidence>
<sequence length="65" mass="7255">MTNKELYIGLKAIAGDIGWRGNGRYDTDIFYCEHCGESGVESSDIRHAPLCTVTRLHTIIKELEG</sequence>
<dbReference type="EMBL" id="LAZR01035075">
    <property type="protein sequence ID" value="KKL28507.1"/>
    <property type="molecule type" value="Genomic_DNA"/>
</dbReference>